<feature type="region of interest" description="Disordered" evidence="1">
    <location>
        <begin position="264"/>
        <end position="332"/>
    </location>
</feature>
<gene>
    <name evidence="3" type="ORF">SEPMUDRAFT_151969</name>
</gene>
<dbReference type="STRING" id="692275.M3BQ30"/>
<protein>
    <submittedName>
        <fullName evidence="3">Uncharacterized protein</fullName>
    </submittedName>
</protein>
<proteinExistence type="predicted"/>
<dbReference type="EMBL" id="KB456271">
    <property type="protein sequence ID" value="EMF08263.1"/>
    <property type="molecule type" value="Genomic_DNA"/>
</dbReference>
<dbReference type="HOGENOM" id="CLU_674673_0_0_1"/>
<reference evidence="3 4" key="1">
    <citation type="journal article" date="2012" name="PLoS Pathog.">
        <title>Diverse lifestyles and strategies of plant pathogenesis encoded in the genomes of eighteen Dothideomycetes fungi.</title>
        <authorList>
            <person name="Ohm R.A."/>
            <person name="Feau N."/>
            <person name="Henrissat B."/>
            <person name="Schoch C.L."/>
            <person name="Horwitz B.A."/>
            <person name="Barry K.W."/>
            <person name="Condon B.J."/>
            <person name="Copeland A.C."/>
            <person name="Dhillon B."/>
            <person name="Glaser F."/>
            <person name="Hesse C.N."/>
            <person name="Kosti I."/>
            <person name="LaButti K."/>
            <person name="Lindquist E.A."/>
            <person name="Lucas S."/>
            <person name="Salamov A.A."/>
            <person name="Bradshaw R.E."/>
            <person name="Ciuffetti L."/>
            <person name="Hamelin R.C."/>
            <person name="Kema G.H.J."/>
            <person name="Lawrence C."/>
            <person name="Scott J.A."/>
            <person name="Spatafora J.W."/>
            <person name="Turgeon B.G."/>
            <person name="de Wit P.J.G.M."/>
            <person name="Zhong S."/>
            <person name="Goodwin S.B."/>
            <person name="Grigoriev I.V."/>
        </authorList>
    </citation>
    <scope>NUCLEOTIDE SEQUENCE [LARGE SCALE GENOMIC DNA]</scope>
    <source>
        <strain evidence="3 4">SO2202</strain>
    </source>
</reference>
<keyword evidence="2" id="KW-0732">Signal</keyword>
<feature type="compositionally biased region" description="Polar residues" evidence="1">
    <location>
        <begin position="39"/>
        <end position="48"/>
    </location>
</feature>
<dbReference type="eggNOG" id="ENOG502T7H1">
    <property type="taxonomic scope" value="Eukaryota"/>
</dbReference>
<feature type="chain" id="PRO_5004031395" evidence="2">
    <location>
        <begin position="18"/>
        <end position="408"/>
    </location>
</feature>
<evidence type="ECO:0000313" key="4">
    <source>
        <dbReference type="Proteomes" id="UP000016931"/>
    </source>
</evidence>
<feature type="compositionally biased region" description="Acidic residues" evidence="1">
    <location>
        <begin position="69"/>
        <end position="92"/>
    </location>
</feature>
<dbReference type="GeneID" id="27904296"/>
<dbReference type="AlphaFoldDB" id="M3BQ30"/>
<feature type="region of interest" description="Disordered" evidence="1">
    <location>
        <begin position="20"/>
        <end position="102"/>
    </location>
</feature>
<feature type="compositionally biased region" description="Acidic residues" evidence="1">
    <location>
        <begin position="322"/>
        <end position="332"/>
    </location>
</feature>
<name>M3BQ30_SPHMS</name>
<feature type="compositionally biased region" description="Low complexity" evidence="1">
    <location>
        <begin position="202"/>
        <end position="220"/>
    </location>
</feature>
<feature type="compositionally biased region" description="Pro residues" evidence="1">
    <location>
        <begin position="58"/>
        <end position="68"/>
    </location>
</feature>
<feature type="compositionally biased region" description="Low complexity" evidence="1">
    <location>
        <begin position="266"/>
        <end position="288"/>
    </location>
</feature>
<dbReference type="RefSeq" id="XP_016756384.1">
    <property type="nucleotide sequence ID" value="XM_016907159.1"/>
</dbReference>
<feature type="signal peptide" evidence="2">
    <location>
        <begin position="1"/>
        <end position="17"/>
    </location>
</feature>
<feature type="compositionally biased region" description="Low complexity" evidence="1">
    <location>
        <begin position="228"/>
        <end position="240"/>
    </location>
</feature>
<organism evidence="3 4">
    <name type="scientific">Sphaerulina musiva (strain SO2202)</name>
    <name type="common">Poplar stem canker fungus</name>
    <name type="synonym">Septoria musiva</name>
    <dbReference type="NCBI Taxonomy" id="692275"/>
    <lineage>
        <taxon>Eukaryota</taxon>
        <taxon>Fungi</taxon>
        <taxon>Dikarya</taxon>
        <taxon>Ascomycota</taxon>
        <taxon>Pezizomycotina</taxon>
        <taxon>Dothideomycetes</taxon>
        <taxon>Dothideomycetidae</taxon>
        <taxon>Mycosphaerellales</taxon>
        <taxon>Mycosphaerellaceae</taxon>
        <taxon>Sphaerulina</taxon>
    </lineage>
</organism>
<dbReference type="Proteomes" id="UP000016931">
    <property type="component" value="Unassembled WGS sequence"/>
</dbReference>
<evidence type="ECO:0000313" key="3">
    <source>
        <dbReference type="EMBL" id="EMF08263.1"/>
    </source>
</evidence>
<evidence type="ECO:0000256" key="2">
    <source>
        <dbReference type="SAM" id="SignalP"/>
    </source>
</evidence>
<sequence length="408" mass="41450">MYFSPSLIAALASGALALPNYGSPAETTSTTCTEEESKPTFSAVSTYSPPAPVYSTPVDPPSYPPPAPEYDDAEEDDCTEEWEEEGEGEGEGEYPSATYPAPSHYTSAAEGYSSAAGYSSATAHPGYSSSAGGYSSASVYPGHSSATGGYGGHSSAEYGGSSSSTAGYYSSKPIYSSHPVKPTYPTPSPLYPSVKPTYPSSSPLYPSGNNSTLPSGIPTPTLGPTPPIFTSTSVPSTTSTIRDPLTLTGSLTFSVPSNFTSTFTISDPVTFTSTSTSSAPTTTPTDDPGCGSSENPCDGGEVPCEGCDGSPIDGGIIPNPEGPDDNGGDENGDGVLTDAEICGASNIPSCCTPPTTADDNLFVPGASCSVTDPISGCPAGATYCCPLIDDTQNIDTTQQCALINLFLQ</sequence>
<feature type="region of interest" description="Disordered" evidence="1">
    <location>
        <begin position="202"/>
        <end position="241"/>
    </location>
</feature>
<evidence type="ECO:0000256" key="1">
    <source>
        <dbReference type="SAM" id="MobiDB-lite"/>
    </source>
</evidence>
<keyword evidence="4" id="KW-1185">Reference proteome</keyword>
<accession>M3BQ30</accession>